<feature type="transmembrane region" description="Helical" evidence="2">
    <location>
        <begin position="16"/>
        <end position="34"/>
    </location>
</feature>
<gene>
    <name evidence="3" type="ORF">DL546_007445</name>
</gene>
<feature type="transmembrane region" description="Helical" evidence="2">
    <location>
        <begin position="46"/>
        <end position="66"/>
    </location>
</feature>
<keyword evidence="2" id="KW-1133">Transmembrane helix</keyword>
<dbReference type="OrthoDB" id="5352400at2759"/>
<dbReference type="EMBL" id="QVQW01000029">
    <property type="protein sequence ID" value="RKU44636.1"/>
    <property type="molecule type" value="Genomic_DNA"/>
</dbReference>
<keyword evidence="2" id="KW-0812">Transmembrane</keyword>
<evidence type="ECO:0000256" key="2">
    <source>
        <dbReference type="SAM" id="Phobius"/>
    </source>
</evidence>
<organism evidence="3 4">
    <name type="scientific">Coniochaeta pulveracea</name>
    <dbReference type="NCBI Taxonomy" id="177199"/>
    <lineage>
        <taxon>Eukaryota</taxon>
        <taxon>Fungi</taxon>
        <taxon>Dikarya</taxon>
        <taxon>Ascomycota</taxon>
        <taxon>Pezizomycotina</taxon>
        <taxon>Sordariomycetes</taxon>
        <taxon>Sordariomycetidae</taxon>
        <taxon>Coniochaetales</taxon>
        <taxon>Coniochaetaceae</taxon>
        <taxon>Coniochaeta</taxon>
    </lineage>
</organism>
<comment type="caution">
    <text evidence="3">The sequence shown here is derived from an EMBL/GenBank/DDBJ whole genome shotgun (WGS) entry which is preliminary data.</text>
</comment>
<evidence type="ECO:0000313" key="3">
    <source>
        <dbReference type="EMBL" id="RKU44636.1"/>
    </source>
</evidence>
<feature type="compositionally biased region" description="Polar residues" evidence="1">
    <location>
        <begin position="220"/>
        <end position="242"/>
    </location>
</feature>
<keyword evidence="2" id="KW-0472">Membrane</keyword>
<feature type="region of interest" description="Disordered" evidence="1">
    <location>
        <begin position="206"/>
        <end position="242"/>
    </location>
</feature>
<feature type="transmembrane region" description="Helical" evidence="2">
    <location>
        <begin position="78"/>
        <end position="98"/>
    </location>
</feature>
<name>A0A420Y9S1_9PEZI</name>
<evidence type="ECO:0000256" key="1">
    <source>
        <dbReference type="SAM" id="MobiDB-lite"/>
    </source>
</evidence>
<keyword evidence="4" id="KW-1185">Reference proteome</keyword>
<dbReference type="AlphaFoldDB" id="A0A420Y9S1"/>
<sequence length="263" mass="29867">MGYRILHRRWRVRKPMYWLMVAELAGLVPSLVLFGIEQPNLFRTEFWGIGFNLGLNSNPMMILYAYANHRPLPKIPFVWSSALTEFNVAISVISLFVLLTKMIGFIMKVYYPIVGLFFSTVMTALYATSVYGQAGPDYADPRYPSPVAWYIRYSCDIAKPFGGSSYTHCLMAKGTFAVTIYMLFLYLCNLGLAIWAMLPNKELDHDVDSDDEERGPISVPGSTSDKQWEMTTPSGSTVPFTPRTQAFHTLDRQLPLRQAPRFA</sequence>
<proteinExistence type="predicted"/>
<evidence type="ECO:0000313" key="4">
    <source>
        <dbReference type="Proteomes" id="UP000275385"/>
    </source>
</evidence>
<feature type="transmembrane region" description="Helical" evidence="2">
    <location>
        <begin position="110"/>
        <end position="131"/>
    </location>
</feature>
<dbReference type="Proteomes" id="UP000275385">
    <property type="component" value="Unassembled WGS sequence"/>
</dbReference>
<protein>
    <submittedName>
        <fullName evidence="3">Uncharacterized protein</fullName>
    </submittedName>
</protein>
<reference evidence="3 4" key="1">
    <citation type="submission" date="2018-08" db="EMBL/GenBank/DDBJ databases">
        <title>Draft genome of the lignicolous fungus Coniochaeta pulveracea.</title>
        <authorList>
            <person name="Borstlap C.J."/>
            <person name="De Witt R.N."/>
            <person name="Botha A."/>
            <person name="Volschenk H."/>
        </authorList>
    </citation>
    <scope>NUCLEOTIDE SEQUENCE [LARGE SCALE GENOMIC DNA]</scope>
    <source>
        <strain evidence="3 4">CAB683</strain>
    </source>
</reference>
<feature type="transmembrane region" description="Helical" evidence="2">
    <location>
        <begin position="176"/>
        <end position="198"/>
    </location>
</feature>
<accession>A0A420Y9S1</accession>
<dbReference type="STRING" id="177199.A0A420Y9S1"/>